<dbReference type="CDD" id="cd07989">
    <property type="entry name" value="LPLAT_AGPAT-like"/>
    <property type="match status" value="1"/>
</dbReference>
<dbReference type="EMBL" id="JBHRSU010000027">
    <property type="protein sequence ID" value="MFC3100792.1"/>
    <property type="molecule type" value="Genomic_DNA"/>
</dbReference>
<keyword evidence="6" id="KW-1133">Transmembrane helix</keyword>
<proteinExistence type="predicted"/>
<keyword evidence="3" id="KW-0808">Transferase</keyword>
<evidence type="ECO:0000259" key="7">
    <source>
        <dbReference type="SMART" id="SM00563"/>
    </source>
</evidence>
<dbReference type="PANTHER" id="PTHR10434">
    <property type="entry name" value="1-ACYL-SN-GLYCEROL-3-PHOSPHATE ACYLTRANSFERASE"/>
    <property type="match status" value="1"/>
</dbReference>
<dbReference type="Proteomes" id="UP001595378">
    <property type="component" value="Unassembled WGS sequence"/>
</dbReference>
<keyword evidence="9" id="KW-1185">Reference proteome</keyword>
<evidence type="ECO:0000256" key="3">
    <source>
        <dbReference type="ARBA" id="ARBA00022679"/>
    </source>
</evidence>
<dbReference type="SMART" id="SM00563">
    <property type="entry name" value="PlsC"/>
    <property type="match status" value="1"/>
</dbReference>
<evidence type="ECO:0000256" key="5">
    <source>
        <dbReference type="ARBA" id="ARBA00023315"/>
    </source>
</evidence>
<name>A0ABV7EDP1_9SPHN</name>
<evidence type="ECO:0000256" key="6">
    <source>
        <dbReference type="SAM" id="Phobius"/>
    </source>
</evidence>
<dbReference type="InterPro" id="IPR002123">
    <property type="entry name" value="Plipid/glycerol_acylTrfase"/>
</dbReference>
<keyword evidence="6" id="KW-0472">Membrane</keyword>
<keyword evidence="6" id="KW-0812">Transmembrane</keyword>
<gene>
    <name evidence="8" type="ORF">ACFODK_07825</name>
</gene>
<evidence type="ECO:0000256" key="1">
    <source>
        <dbReference type="ARBA" id="ARBA00005189"/>
    </source>
</evidence>
<dbReference type="PANTHER" id="PTHR10434:SF64">
    <property type="entry name" value="1-ACYL-SN-GLYCEROL-3-PHOSPHATE ACYLTRANSFERASE-RELATED"/>
    <property type="match status" value="1"/>
</dbReference>
<keyword evidence="2" id="KW-0444">Lipid biosynthesis</keyword>
<protein>
    <submittedName>
        <fullName evidence="8">Lysophospholipid acyltransferase family protein</fullName>
    </submittedName>
</protein>
<dbReference type="GO" id="GO:0016746">
    <property type="term" value="F:acyltransferase activity"/>
    <property type="evidence" value="ECO:0007669"/>
    <property type="project" value="UniProtKB-KW"/>
</dbReference>
<feature type="transmembrane region" description="Helical" evidence="6">
    <location>
        <begin position="24"/>
        <end position="44"/>
    </location>
</feature>
<comment type="caution">
    <text evidence="8">The sequence shown here is derived from an EMBL/GenBank/DDBJ whole genome shotgun (WGS) entry which is preliminary data.</text>
</comment>
<evidence type="ECO:0000256" key="4">
    <source>
        <dbReference type="ARBA" id="ARBA00023098"/>
    </source>
</evidence>
<evidence type="ECO:0000313" key="9">
    <source>
        <dbReference type="Proteomes" id="UP001595378"/>
    </source>
</evidence>
<evidence type="ECO:0000313" key="8">
    <source>
        <dbReference type="EMBL" id="MFC3100792.1"/>
    </source>
</evidence>
<evidence type="ECO:0000256" key="2">
    <source>
        <dbReference type="ARBA" id="ARBA00022516"/>
    </source>
</evidence>
<dbReference type="RefSeq" id="WP_377923263.1">
    <property type="nucleotide sequence ID" value="NZ_JBHRSU010000027.1"/>
</dbReference>
<reference evidence="9" key="1">
    <citation type="journal article" date="2019" name="Int. J. Syst. Evol. Microbiol.">
        <title>The Global Catalogue of Microorganisms (GCM) 10K type strain sequencing project: providing services to taxonomists for standard genome sequencing and annotation.</title>
        <authorList>
            <consortium name="The Broad Institute Genomics Platform"/>
            <consortium name="The Broad Institute Genome Sequencing Center for Infectious Disease"/>
            <person name="Wu L."/>
            <person name="Ma J."/>
        </authorList>
    </citation>
    <scope>NUCLEOTIDE SEQUENCE [LARGE SCALE GENOMIC DNA]</scope>
    <source>
        <strain evidence="9">KCTC 52606</strain>
    </source>
</reference>
<accession>A0ABV7EDP1</accession>
<sequence>MIAKAETAPEPPLGWRWGLVGLRVALWLVIFAAIVVPHLVFAAFGRRDIIPPLFLGALARIAGLRIRVIGKPLKGALLLGNHVSWLDILALAGTSRTAFVAHDGLAGHPMLEWLCLQNDTLFITRDQRGTVAAQVEQVVARLGHRRLTIFPEATTGDGRTLLPFRSSLLSAVERLPHDIPVQPFALDFEEAADIAWVGDEPGLANFRRIMARTRPIYLTIRFLDPLSGAELTNRKTMATAAQGRVAAALGMEIGPALA</sequence>
<feature type="domain" description="Phospholipid/glycerol acyltransferase" evidence="7">
    <location>
        <begin position="76"/>
        <end position="189"/>
    </location>
</feature>
<dbReference type="Pfam" id="PF01553">
    <property type="entry name" value="Acyltransferase"/>
    <property type="match status" value="1"/>
</dbReference>
<dbReference type="SUPFAM" id="SSF69593">
    <property type="entry name" value="Glycerol-3-phosphate (1)-acyltransferase"/>
    <property type="match status" value="1"/>
</dbReference>
<keyword evidence="4" id="KW-0443">Lipid metabolism</keyword>
<keyword evidence="5 8" id="KW-0012">Acyltransferase</keyword>
<comment type="pathway">
    <text evidence="1">Lipid metabolism.</text>
</comment>
<organism evidence="8 9">
    <name type="scientific">Alteraurantiacibacter lauratis</name>
    <dbReference type="NCBI Taxonomy" id="2054627"/>
    <lineage>
        <taxon>Bacteria</taxon>
        <taxon>Pseudomonadati</taxon>
        <taxon>Pseudomonadota</taxon>
        <taxon>Alphaproteobacteria</taxon>
        <taxon>Sphingomonadales</taxon>
        <taxon>Erythrobacteraceae</taxon>
        <taxon>Alteraurantiacibacter</taxon>
    </lineage>
</organism>